<organism evidence="8 9">
    <name type="scientific">Micromonospora craniellae</name>
    <dbReference type="NCBI Taxonomy" id="2294034"/>
    <lineage>
        <taxon>Bacteria</taxon>
        <taxon>Bacillati</taxon>
        <taxon>Actinomycetota</taxon>
        <taxon>Actinomycetes</taxon>
        <taxon>Micromonosporales</taxon>
        <taxon>Micromonosporaceae</taxon>
        <taxon>Micromonospora</taxon>
    </lineage>
</organism>
<dbReference type="GO" id="GO:0005886">
    <property type="term" value="C:plasma membrane"/>
    <property type="evidence" value="ECO:0007669"/>
    <property type="project" value="UniProtKB-SubCell"/>
</dbReference>
<keyword evidence="2" id="KW-1003">Cell membrane</keyword>
<reference evidence="8 9" key="1">
    <citation type="submission" date="2018-08" db="EMBL/GenBank/DDBJ databases">
        <title>Verrucosispora craniellae sp. nov., isolated from a marine sponge in the South China Sea.</title>
        <authorList>
            <person name="Li L."/>
            <person name="Lin H.W."/>
        </authorList>
    </citation>
    <scope>NUCLEOTIDE SEQUENCE [LARGE SCALE GENOMIC DNA]</scope>
    <source>
        <strain evidence="8 9">LHW63014</strain>
    </source>
</reference>
<feature type="transmembrane region" description="Helical" evidence="7">
    <location>
        <begin position="20"/>
        <end position="40"/>
    </location>
</feature>
<comment type="subcellular location">
    <subcellularLocation>
        <location evidence="1">Cell membrane</location>
        <topology evidence="1">Multi-pass membrane protein</topology>
    </subcellularLocation>
</comment>
<keyword evidence="3 7" id="KW-0812">Transmembrane</keyword>
<evidence type="ECO:0000256" key="1">
    <source>
        <dbReference type="ARBA" id="ARBA00004651"/>
    </source>
</evidence>
<dbReference type="Pfam" id="PF02653">
    <property type="entry name" value="BPD_transp_2"/>
    <property type="match status" value="1"/>
</dbReference>
<dbReference type="InterPro" id="IPR043428">
    <property type="entry name" value="LivM-like"/>
</dbReference>
<feature type="transmembrane region" description="Helical" evidence="7">
    <location>
        <begin position="176"/>
        <end position="197"/>
    </location>
</feature>
<feature type="region of interest" description="Disordered" evidence="6">
    <location>
        <begin position="332"/>
        <end position="358"/>
    </location>
</feature>
<gene>
    <name evidence="8" type="ORF">D0Q02_26935</name>
</gene>
<dbReference type="OrthoDB" id="9814461at2"/>
<dbReference type="PANTHER" id="PTHR30482">
    <property type="entry name" value="HIGH-AFFINITY BRANCHED-CHAIN AMINO ACID TRANSPORT SYSTEM PERMEASE"/>
    <property type="match status" value="1"/>
</dbReference>
<evidence type="ECO:0000256" key="6">
    <source>
        <dbReference type="SAM" id="MobiDB-lite"/>
    </source>
</evidence>
<keyword evidence="5 7" id="KW-0472">Membrane</keyword>
<dbReference type="EMBL" id="QVFU01000052">
    <property type="protein sequence ID" value="RFS43597.1"/>
    <property type="molecule type" value="Genomic_DNA"/>
</dbReference>
<sequence>MSTAARGSAAPWFGSQAARWRSWAPASLAVAVLCAVAASADPYLHATAARMLPLAVLAASVAVVTGHAGLPTLAQVAPYAAGAYTTARLALAGVDLALLHLLAAAAAGAALAGLLGVVLVRHRGTVVLMLSLAAAELTATTAAQWRSVSGGTDGLAGIPAPRLLPGLPPLLADRAVLLYAAAVAIAATAAAVILLGGNRQMLLAAVRGNEARAAASGHRVYAYLWAVHTGAGALAGTGGALLIHTHRWITPADVGFTTAALALLAVVIGGATSLPGAAAGAVAVLTVRDVAAADLPGHAPLLLGALFVAAVYLLPGGLTALPHRLHRQRILPTRLRRQRHQDLPAGSGAARPAVRSTP</sequence>
<evidence type="ECO:0000256" key="4">
    <source>
        <dbReference type="ARBA" id="ARBA00022989"/>
    </source>
</evidence>
<evidence type="ECO:0008006" key="10">
    <source>
        <dbReference type="Google" id="ProtNLM"/>
    </source>
</evidence>
<proteinExistence type="predicted"/>
<protein>
    <recommendedName>
        <fullName evidence="10">Branched-chain amino acid ABC transporter permease</fullName>
    </recommendedName>
</protein>
<feature type="transmembrane region" description="Helical" evidence="7">
    <location>
        <begin position="254"/>
        <end position="287"/>
    </location>
</feature>
<evidence type="ECO:0000256" key="2">
    <source>
        <dbReference type="ARBA" id="ARBA00022475"/>
    </source>
</evidence>
<dbReference type="InterPro" id="IPR001851">
    <property type="entry name" value="ABC_transp_permease"/>
</dbReference>
<evidence type="ECO:0000313" key="8">
    <source>
        <dbReference type="EMBL" id="RFS43597.1"/>
    </source>
</evidence>
<feature type="transmembrane region" description="Helical" evidence="7">
    <location>
        <begin position="52"/>
        <end position="77"/>
    </location>
</feature>
<evidence type="ECO:0000256" key="3">
    <source>
        <dbReference type="ARBA" id="ARBA00022692"/>
    </source>
</evidence>
<accession>A0A372FS35</accession>
<feature type="transmembrane region" description="Helical" evidence="7">
    <location>
        <begin position="222"/>
        <end position="242"/>
    </location>
</feature>
<comment type="caution">
    <text evidence="8">The sequence shown here is derived from an EMBL/GenBank/DDBJ whole genome shotgun (WGS) entry which is preliminary data.</text>
</comment>
<keyword evidence="4 7" id="KW-1133">Transmembrane helix</keyword>
<feature type="transmembrane region" description="Helical" evidence="7">
    <location>
        <begin position="299"/>
        <end position="321"/>
    </location>
</feature>
<evidence type="ECO:0000313" key="9">
    <source>
        <dbReference type="Proteomes" id="UP000262621"/>
    </source>
</evidence>
<evidence type="ECO:0000256" key="7">
    <source>
        <dbReference type="SAM" id="Phobius"/>
    </source>
</evidence>
<dbReference type="RefSeq" id="WP_117230790.1">
    <property type="nucleotide sequence ID" value="NZ_CP061725.1"/>
</dbReference>
<evidence type="ECO:0000256" key="5">
    <source>
        <dbReference type="ARBA" id="ARBA00023136"/>
    </source>
</evidence>
<dbReference type="PANTHER" id="PTHR30482:SF10">
    <property type="entry name" value="HIGH-AFFINITY BRANCHED-CHAIN AMINO ACID TRANSPORT PROTEIN BRAE"/>
    <property type="match status" value="1"/>
</dbReference>
<dbReference type="Proteomes" id="UP000262621">
    <property type="component" value="Unassembled WGS sequence"/>
</dbReference>
<dbReference type="GO" id="GO:0015658">
    <property type="term" value="F:branched-chain amino acid transmembrane transporter activity"/>
    <property type="evidence" value="ECO:0007669"/>
    <property type="project" value="InterPro"/>
</dbReference>
<dbReference type="AlphaFoldDB" id="A0A372FS35"/>
<name>A0A372FS35_9ACTN</name>
<keyword evidence="9" id="KW-1185">Reference proteome</keyword>
<feature type="transmembrane region" description="Helical" evidence="7">
    <location>
        <begin position="97"/>
        <end position="120"/>
    </location>
</feature>